<evidence type="ECO:0000259" key="1">
    <source>
        <dbReference type="Pfam" id="PF18287"/>
    </source>
</evidence>
<reference evidence="2 3" key="1">
    <citation type="submission" date="2020-09" db="EMBL/GenBank/DDBJ databases">
        <title>Echinicola sp. CAU 1574 isolated from sand of Sido Beach.</title>
        <authorList>
            <person name="Kim W."/>
        </authorList>
    </citation>
    <scope>NUCLEOTIDE SEQUENCE [LARGE SCALE GENOMIC DNA]</scope>
    <source>
        <strain evidence="2 3">CAU 1574</strain>
    </source>
</reference>
<evidence type="ECO:0000313" key="2">
    <source>
        <dbReference type="EMBL" id="MBD8490996.1"/>
    </source>
</evidence>
<dbReference type="Gene3D" id="1.20.5.1210">
    <property type="entry name" value="Integron cassette protein helical domain"/>
    <property type="match status" value="1"/>
</dbReference>
<sequence length="101" mass="11869">MKTETVNTIVLNENNELMLKITGEGNPSYQYVYREAAGVYWDEKEKGFKSTPLREWTVSKWFFHIKDIVKIGLNLSLEMDNNITWENIPTDEQEKIKNALQ</sequence>
<evidence type="ECO:0000313" key="3">
    <source>
        <dbReference type="Proteomes" id="UP000647133"/>
    </source>
</evidence>
<gene>
    <name evidence="2" type="ORF">IFO69_19745</name>
</gene>
<dbReference type="Pfam" id="PF18287">
    <property type="entry name" value="Hfx_Cass5"/>
    <property type="match status" value="1"/>
</dbReference>
<protein>
    <recommendedName>
        <fullName evidence="1">Integron Cassette Protein Hfx-Cass5 domain-containing protein</fullName>
    </recommendedName>
</protein>
<proteinExistence type="predicted"/>
<dbReference type="InterPro" id="IPR041376">
    <property type="entry name" value="Hfx_Cass5"/>
</dbReference>
<keyword evidence="3" id="KW-1185">Reference proteome</keyword>
<comment type="caution">
    <text evidence="2">The sequence shown here is derived from an EMBL/GenBank/DDBJ whole genome shotgun (WGS) entry which is preliminary data.</text>
</comment>
<name>A0ABR9AQC8_9BACT</name>
<dbReference type="RefSeq" id="WP_192011876.1">
    <property type="nucleotide sequence ID" value="NZ_JACYTQ010000010.1"/>
</dbReference>
<feature type="domain" description="Integron Cassette Protein Hfx-Cass5" evidence="1">
    <location>
        <begin position="28"/>
        <end position="69"/>
    </location>
</feature>
<dbReference type="Gene3D" id="2.20.20.40">
    <property type="entry name" value="Integron cassette protein"/>
    <property type="match status" value="1"/>
</dbReference>
<dbReference type="Proteomes" id="UP000647133">
    <property type="component" value="Unassembled WGS sequence"/>
</dbReference>
<organism evidence="2 3">
    <name type="scientific">Echinicola arenosa</name>
    <dbReference type="NCBI Taxonomy" id="2774144"/>
    <lineage>
        <taxon>Bacteria</taxon>
        <taxon>Pseudomonadati</taxon>
        <taxon>Bacteroidota</taxon>
        <taxon>Cytophagia</taxon>
        <taxon>Cytophagales</taxon>
        <taxon>Cyclobacteriaceae</taxon>
        <taxon>Echinicola</taxon>
    </lineage>
</organism>
<accession>A0ABR9AQC8</accession>
<dbReference type="EMBL" id="JACYTQ010000010">
    <property type="protein sequence ID" value="MBD8490996.1"/>
    <property type="molecule type" value="Genomic_DNA"/>
</dbReference>